<gene>
    <name evidence="2" type="ORF">GHT09_012784</name>
    <name evidence="3" type="ORF">MONAX_5E029986</name>
</gene>
<proteinExistence type="predicted"/>
<dbReference type="AlphaFoldDB" id="A0A5E4B3D0"/>
<evidence type="ECO:0000313" key="4">
    <source>
        <dbReference type="Proteomes" id="UP000335636"/>
    </source>
</evidence>
<feature type="region of interest" description="Disordered" evidence="1">
    <location>
        <begin position="1"/>
        <end position="22"/>
    </location>
</feature>
<accession>A0A5E4B3D0</accession>
<protein>
    <submittedName>
        <fullName evidence="3">Uncharacterized protein</fullName>
    </submittedName>
</protein>
<evidence type="ECO:0000256" key="1">
    <source>
        <dbReference type="SAM" id="MobiDB-lite"/>
    </source>
</evidence>
<dbReference type="EMBL" id="WJEC01002672">
    <property type="protein sequence ID" value="KAF7476171.1"/>
    <property type="molecule type" value="Genomic_DNA"/>
</dbReference>
<name>A0A5E4B3D0_MARMO</name>
<dbReference type="EMBL" id="CABDUW010000233">
    <property type="protein sequence ID" value="VTJ63576.1"/>
    <property type="molecule type" value="Genomic_DNA"/>
</dbReference>
<keyword evidence="4" id="KW-1185">Reference proteome</keyword>
<reference evidence="2" key="2">
    <citation type="submission" date="2020-08" db="EMBL/GenBank/DDBJ databases">
        <authorList>
            <person name="Shumante A."/>
            <person name="Zimin A.V."/>
            <person name="Puiu D."/>
            <person name="Salzberg S.L."/>
        </authorList>
    </citation>
    <scope>NUCLEOTIDE SEQUENCE</scope>
    <source>
        <strain evidence="2">WC2-LM</strain>
        <tissue evidence="2">Liver</tissue>
    </source>
</reference>
<organism evidence="3 4">
    <name type="scientific">Marmota monax</name>
    <name type="common">Woodchuck</name>
    <dbReference type="NCBI Taxonomy" id="9995"/>
    <lineage>
        <taxon>Eukaryota</taxon>
        <taxon>Metazoa</taxon>
        <taxon>Chordata</taxon>
        <taxon>Craniata</taxon>
        <taxon>Vertebrata</taxon>
        <taxon>Euteleostomi</taxon>
        <taxon>Mammalia</taxon>
        <taxon>Eutheria</taxon>
        <taxon>Euarchontoglires</taxon>
        <taxon>Glires</taxon>
        <taxon>Rodentia</taxon>
        <taxon>Sciuromorpha</taxon>
        <taxon>Sciuridae</taxon>
        <taxon>Xerinae</taxon>
        <taxon>Marmotini</taxon>
        <taxon>Marmota</taxon>
    </lineage>
</organism>
<feature type="compositionally biased region" description="Basic and acidic residues" evidence="1">
    <location>
        <begin position="9"/>
        <end position="22"/>
    </location>
</feature>
<dbReference type="Proteomes" id="UP000335636">
    <property type="component" value="Unassembled WGS sequence"/>
</dbReference>
<dbReference type="Proteomes" id="UP000662637">
    <property type="component" value="Unassembled WGS sequence"/>
</dbReference>
<evidence type="ECO:0000313" key="3">
    <source>
        <dbReference type="EMBL" id="VTJ63576.1"/>
    </source>
</evidence>
<evidence type="ECO:0000313" key="2">
    <source>
        <dbReference type="EMBL" id="KAF7476171.1"/>
    </source>
</evidence>
<sequence length="133" mass="15203">MPKRWMGSRKGEPQRKGREEDLGTARTKILKKCQRENGTFCQRMLILRTWKILHEILPVEGFHFLTGPAHSALPASVLTCPAVPGSLGCEGGFLYTVGFEWQLYPQESQDLGNTWTLYVAQLNKFLFIFIIPY</sequence>
<reference evidence="3 4" key="1">
    <citation type="submission" date="2019-04" db="EMBL/GenBank/DDBJ databases">
        <authorList>
            <person name="Alioto T."/>
            <person name="Alioto T."/>
        </authorList>
    </citation>
    <scope>NUCLEOTIDE SEQUENCE [LARGE SCALE GENOMIC DNA]</scope>
</reference>